<sequence>MMRVVVLLGMVLSGQAMSAFTLSGTRFIYEEGRKNIPVEVSNNATETYGGQVWVDNTTQAASEVYFTPAPTFFRVEGKQKQIVRLLNINPDLPSDRESLFWLNVQEIPPATRDGQNVLAIALNTQVKLFYRPMGLIKGRDKAEQQLRVSGTMLRNPTPYYFAVTGVTVNGKKLNVSTAVDKQLSLLAPFSEVNVGQSLSGTVVVEAIDDYGARRKYTLK</sequence>
<evidence type="ECO:0000259" key="10">
    <source>
        <dbReference type="Pfam" id="PF00345"/>
    </source>
</evidence>
<dbReference type="EMBL" id="DAASYS010000012">
    <property type="protein sequence ID" value="HAE7581364.1"/>
    <property type="molecule type" value="Genomic_DNA"/>
</dbReference>
<evidence type="ECO:0000259" key="11">
    <source>
        <dbReference type="Pfam" id="PF02753"/>
    </source>
</evidence>
<reference evidence="12" key="1">
    <citation type="journal article" date="2018" name="Genome Biol.">
        <title>SKESA: strategic k-mer extension for scrupulous assemblies.</title>
        <authorList>
            <person name="Souvorov A."/>
            <person name="Agarwala R."/>
            <person name="Lipman D.J."/>
        </authorList>
    </citation>
    <scope>NUCLEOTIDE SEQUENCE</scope>
    <source>
        <strain evidence="12">166-88</strain>
    </source>
</reference>
<dbReference type="NCBIfam" id="NF011758">
    <property type="entry name" value="PRK15211.1"/>
    <property type="match status" value="1"/>
</dbReference>
<protein>
    <submittedName>
        <fullName evidence="12">Fimbrial chaperone</fullName>
    </submittedName>
</protein>
<feature type="domain" description="Pili assembly chaperone N-terminal" evidence="10">
    <location>
        <begin position="20"/>
        <end position="135"/>
    </location>
</feature>
<evidence type="ECO:0000256" key="7">
    <source>
        <dbReference type="ARBA" id="ARBA00023319"/>
    </source>
</evidence>
<accession>A0A736I7Q3</accession>
<evidence type="ECO:0000256" key="5">
    <source>
        <dbReference type="ARBA" id="ARBA00022764"/>
    </source>
</evidence>
<evidence type="ECO:0000256" key="2">
    <source>
        <dbReference type="ARBA" id="ARBA00007399"/>
    </source>
</evidence>
<evidence type="ECO:0000256" key="4">
    <source>
        <dbReference type="ARBA" id="ARBA00022729"/>
    </source>
</evidence>
<dbReference type="SUPFAM" id="SSF49584">
    <property type="entry name" value="Periplasmic chaperone C-domain"/>
    <property type="match status" value="1"/>
</dbReference>
<dbReference type="SUPFAM" id="SSF49354">
    <property type="entry name" value="PapD-like"/>
    <property type="match status" value="1"/>
</dbReference>
<dbReference type="PANTHER" id="PTHR30251:SF2">
    <property type="entry name" value="FIMBRIAL CHAPERONE YADV-RELATED"/>
    <property type="match status" value="1"/>
</dbReference>
<dbReference type="InterPro" id="IPR013783">
    <property type="entry name" value="Ig-like_fold"/>
</dbReference>
<feature type="signal peptide" evidence="9">
    <location>
        <begin position="1"/>
        <end position="18"/>
    </location>
</feature>
<dbReference type="InterPro" id="IPR018046">
    <property type="entry name" value="Pili_assmbl_chaperone_CS"/>
</dbReference>
<evidence type="ECO:0000256" key="3">
    <source>
        <dbReference type="ARBA" id="ARBA00022558"/>
    </source>
</evidence>
<keyword evidence="5" id="KW-0574">Periplasm</keyword>
<evidence type="ECO:0000256" key="9">
    <source>
        <dbReference type="SAM" id="SignalP"/>
    </source>
</evidence>
<reference evidence="12" key="2">
    <citation type="submission" date="2018-07" db="EMBL/GenBank/DDBJ databases">
        <authorList>
            <consortium name="NCBI Pathogen Detection Project"/>
        </authorList>
    </citation>
    <scope>NUCLEOTIDE SEQUENCE</scope>
    <source>
        <strain evidence="12">166-88</strain>
    </source>
</reference>
<proteinExistence type="inferred from homology"/>
<name>A0A736I7Q3_SALHO</name>
<keyword evidence="7" id="KW-0393">Immunoglobulin domain</keyword>
<dbReference type="Pfam" id="PF00345">
    <property type="entry name" value="PapD_N"/>
    <property type="match status" value="1"/>
</dbReference>
<evidence type="ECO:0000256" key="6">
    <source>
        <dbReference type="ARBA" id="ARBA00023186"/>
    </source>
</evidence>
<dbReference type="GO" id="GO:0071555">
    <property type="term" value="P:cell wall organization"/>
    <property type="evidence" value="ECO:0007669"/>
    <property type="project" value="InterPro"/>
</dbReference>
<keyword evidence="4 9" id="KW-0732">Signal</keyword>
<gene>
    <name evidence="12" type="ORF">GND75_002986</name>
</gene>
<dbReference type="GO" id="GO:0030288">
    <property type="term" value="C:outer membrane-bounded periplasmic space"/>
    <property type="evidence" value="ECO:0007669"/>
    <property type="project" value="InterPro"/>
</dbReference>
<feature type="chain" id="PRO_5028128813" evidence="9">
    <location>
        <begin position="19"/>
        <end position="219"/>
    </location>
</feature>
<evidence type="ECO:0000256" key="1">
    <source>
        <dbReference type="ARBA" id="ARBA00004418"/>
    </source>
</evidence>
<dbReference type="InterPro" id="IPR016147">
    <property type="entry name" value="Pili_assmbl_chaperone_N"/>
</dbReference>
<evidence type="ECO:0000313" key="12">
    <source>
        <dbReference type="EMBL" id="HAE7581364.1"/>
    </source>
</evidence>
<keyword evidence="3" id="KW-1029">Fimbrium biogenesis</keyword>
<feature type="domain" description="Pili assembly chaperone C-terminal" evidence="11">
    <location>
        <begin position="154"/>
        <end position="214"/>
    </location>
</feature>
<dbReference type="InterPro" id="IPR016148">
    <property type="entry name" value="Pili_assmbl_chaperone_C"/>
</dbReference>
<dbReference type="InterPro" id="IPR001829">
    <property type="entry name" value="Pili_assmbl_chaperone_bac"/>
</dbReference>
<comment type="caution">
    <text evidence="12">The sequence shown here is derived from an EMBL/GenBank/DDBJ whole genome shotgun (WGS) entry which is preliminary data.</text>
</comment>
<dbReference type="Pfam" id="PF02753">
    <property type="entry name" value="PapD_C"/>
    <property type="match status" value="1"/>
</dbReference>
<dbReference type="InterPro" id="IPR008962">
    <property type="entry name" value="PapD-like_sf"/>
</dbReference>
<organism evidence="12">
    <name type="scientific">Salmonella enterica subsp. houtenae serovar 44:z36[z38]:-</name>
    <dbReference type="NCBI Taxonomy" id="1967609"/>
    <lineage>
        <taxon>Bacteria</taxon>
        <taxon>Pseudomonadati</taxon>
        <taxon>Pseudomonadota</taxon>
        <taxon>Gammaproteobacteria</taxon>
        <taxon>Enterobacterales</taxon>
        <taxon>Enterobacteriaceae</taxon>
        <taxon>Salmonella</taxon>
    </lineage>
</organism>
<evidence type="ECO:0000256" key="8">
    <source>
        <dbReference type="RuleBase" id="RU003918"/>
    </source>
</evidence>
<comment type="similarity">
    <text evidence="2 8">Belongs to the periplasmic pilus chaperone family.</text>
</comment>
<dbReference type="Gene3D" id="2.60.40.10">
    <property type="entry name" value="Immunoglobulins"/>
    <property type="match status" value="2"/>
</dbReference>
<dbReference type="PRINTS" id="PR00969">
    <property type="entry name" value="CHAPERONPILI"/>
</dbReference>
<dbReference type="InterPro" id="IPR050643">
    <property type="entry name" value="Periplasmic_pilus_chap"/>
</dbReference>
<dbReference type="InterPro" id="IPR036316">
    <property type="entry name" value="Pili_assmbl_chap_C_dom_sf"/>
</dbReference>
<dbReference type="AlphaFoldDB" id="A0A736I7Q3"/>
<dbReference type="PROSITE" id="PS00635">
    <property type="entry name" value="PILI_CHAPERONE"/>
    <property type="match status" value="1"/>
</dbReference>
<keyword evidence="6 8" id="KW-0143">Chaperone</keyword>
<dbReference type="PANTHER" id="PTHR30251">
    <property type="entry name" value="PILUS ASSEMBLY CHAPERONE"/>
    <property type="match status" value="1"/>
</dbReference>
<comment type="subcellular location">
    <subcellularLocation>
        <location evidence="1 8">Periplasm</location>
    </subcellularLocation>
</comment>